<reference evidence="2" key="1">
    <citation type="submission" date="2014-06" db="EMBL/GenBank/DDBJ databases">
        <title>Diversity and Evolution of Ty1-copia Retroelements within Chalcidoidea by Reverse Transcriptase Domain Analysis.</title>
        <authorList>
            <person name="Xiong T.L."/>
        </authorList>
    </citation>
    <scope>NUCLEOTIDE SEQUENCE</scope>
    <source>
        <strain evidence="2">HPsp_Bd5</strain>
    </source>
</reference>
<keyword evidence="2" id="KW-0695">RNA-directed DNA polymerase</keyword>
<proteinExistence type="predicted"/>
<feature type="domain" description="Reverse transcriptase Ty1/copia-type" evidence="1">
    <location>
        <begin position="1"/>
        <end position="67"/>
    </location>
</feature>
<keyword evidence="2" id="KW-0548">Nucleotidyltransferase</keyword>
<dbReference type="AlphaFoldDB" id="A0A0A7D7F3"/>
<dbReference type="Pfam" id="PF07727">
    <property type="entry name" value="RVT_2"/>
    <property type="match status" value="1"/>
</dbReference>
<dbReference type="EMBL" id="KM051272">
    <property type="protein sequence ID" value="AII77221.1"/>
    <property type="molecule type" value="Genomic_DNA"/>
</dbReference>
<keyword evidence="2" id="KW-0808">Transferase</keyword>
<evidence type="ECO:0000259" key="1">
    <source>
        <dbReference type="Pfam" id="PF07727"/>
    </source>
</evidence>
<gene>
    <name evidence="2" type="primary">rt</name>
</gene>
<sequence>LNGNLQEEIYLEQLPGYIDESQPKAVLKMHRSLYGLKQALKCWDLKFTSFLKEFNLVSISSDKCAFVGKLQKFSVYLA</sequence>
<feature type="non-terminal residue" evidence="2">
    <location>
        <position position="1"/>
    </location>
</feature>
<feature type="non-terminal residue" evidence="2">
    <location>
        <position position="78"/>
    </location>
</feature>
<protein>
    <submittedName>
        <fullName evidence="2">Reverse transcriptase</fullName>
    </submittedName>
</protein>
<accession>A0A0A7D7F3</accession>
<dbReference type="InterPro" id="IPR013103">
    <property type="entry name" value="RVT_2"/>
</dbReference>
<name>A0A0A7D7F3_9HYME</name>
<organism evidence="2">
    <name type="scientific">Philotrypesis sp. hPsp_Bd5</name>
    <dbReference type="NCBI Taxonomy" id="1530148"/>
    <lineage>
        <taxon>Eukaryota</taxon>
        <taxon>Metazoa</taxon>
        <taxon>Ecdysozoa</taxon>
        <taxon>Arthropoda</taxon>
        <taxon>Hexapoda</taxon>
        <taxon>Insecta</taxon>
        <taxon>Pterygota</taxon>
        <taxon>Neoptera</taxon>
        <taxon>Endopterygota</taxon>
        <taxon>Hymenoptera</taxon>
        <taxon>Apocrita</taxon>
        <taxon>Proctotrupomorpha</taxon>
        <taxon>Chalcidoidea</taxon>
        <taxon>Pteromalidae</taxon>
        <taxon>Sycoryctinae</taxon>
        <taxon>Philotrypesini</taxon>
        <taxon>Philotrypesis</taxon>
    </lineage>
</organism>
<evidence type="ECO:0000313" key="2">
    <source>
        <dbReference type="EMBL" id="AII77221.1"/>
    </source>
</evidence>
<dbReference type="GO" id="GO:0003964">
    <property type="term" value="F:RNA-directed DNA polymerase activity"/>
    <property type="evidence" value="ECO:0007669"/>
    <property type="project" value="UniProtKB-KW"/>
</dbReference>